<dbReference type="SUPFAM" id="SSF55200">
    <property type="entry name" value="Translation initiation factor IF3, C-terminal domain"/>
    <property type="match status" value="1"/>
</dbReference>
<dbReference type="Gene3D" id="3.30.110.10">
    <property type="entry name" value="Translation initiation factor 3 (IF-3), C-terminal domain"/>
    <property type="match status" value="1"/>
</dbReference>
<dbReference type="PANTHER" id="PTHR10938:SF0">
    <property type="entry name" value="TRANSLATION INITIATION FACTOR IF-3, MITOCHONDRIAL"/>
    <property type="match status" value="1"/>
</dbReference>
<evidence type="ECO:0000256" key="1">
    <source>
        <dbReference type="ARBA" id="ARBA00005439"/>
    </source>
</evidence>
<dbReference type="PANTHER" id="PTHR10938">
    <property type="entry name" value="TRANSLATION INITIATION FACTOR IF-3"/>
    <property type="match status" value="1"/>
</dbReference>
<dbReference type="InterPro" id="IPR001288">
    <property type="entry name" value="Translation_initiation_fac_3"/>
</dbReference>
<evidence type="ECO:0000313" key="6">
    <source>
        <dbReference type="Proteomes" id="UP001642482"/>
    </source>
</evidence>
<evidence type="ECO:0008006" key="7">
    <source>
        <dbReference type="Google" id="ProtNLM"/>
    </source>
</evidence>
<evidence type="ECO:0000256" key="2">
    <source>
        <dbReference type="ARBA" id="ARBA00022540"/>
    </source>
</evidence>
<feature type="compositionally biased region" description="Polar residues" evidence="4">
    <location>
        <begin position="34"/>
        <end position="45"/>
    </location>
</feature>
<evidence type="ECO:0000313" key="5">
    <source>
        <dbReference type="EMBL" id="CAK7219103.1"/>
    </source>
</evidence>
<dbReference type="EMBL" id="CAWUHD010000030">
    <property type="protein sequence ID" value="CAK7219103.1"/>
    <property type="molecule type" value="Genomic_DNA"/>
</dbReference>
<dbReference type="InterPro" id="IPR036788">
    <property type="entry name" value="T_IF-3_C_sf"/>
</dbReference>
<organism evidence="5 6">
    <name type="scientific">Sporothrix eucalyptigena</name>
    <dbReference type="NCBI Taxonomy" id="1812306"/>
    <lineage>
        <taxon>Eukaryota</taxon>
        <taxon>Fungi</taxon>
        <taxon>Dikarya</taxon>
        <taxon>Ascomycota</taxon>
        <taxon>Pezizomycotina</taxon>
        <taxon>Sordariomycetes</taxon>
        <taxon>Sordariomycetidae</taxon>
        <taxon>Ophiostomatales</taxon>
        <taxon>Ophiostomataceae</taxon>
        <taxon>Sporothrix</taxon>
    </lineage>
</organism>
<dbReference type="Proteomes" id="UP001642482">
    <property type="component" value="Unassembled WGS sequence"/>
</dbReference>
<keyword evidence="3" id="KW-0648">Protein biosynthesis</keyword>
<comment type="caution">
    <text evidence="5">The sequence shown here is derived from an EMBL/GenBank/DDBJ whole genome shotgun (WGS) entry which is preliminary data.</text>
</comment>
<gene>
    <name evidence="5" type="ORF">SEUCBS140593_003776</name>
</gene>
<evidence type="ECO:0000256" key="4">
    <source>
        <dbReference type="SAM" id="MobiDB-lite"/>
    </source>
</evidence>
<accession>A0ABP0BHL9</accession>
<keyword evidence="6" id="KW-1185">Reference proteome</keyword>
<protein>
    <recommendedName>
        <fullName evidence="7">Translation initiation factor IF-3</fullName>
    </recommendedName>
</protein>
<feature type="region of interest" description="Disordered" evidence="4">
    <location>
        <begin position="1"/>
        <end position="109"/>
    </location>
</feature>
<keyword evidence="2" id="KW-0396">Initiation factor</keyword>
<reference evidence="5 6" key="1">
    <citation type="submission" date="2024-01" db="EMBL/GenBank/DDBJ databases">
        <authorList>
            <person name="Allen C."/>
            <person name="Tagirdzhanova G."/>
        </authorList>
    </citation>
    <scope>NUCLEOTIDE SEQUENCE [LARGE SCALE GENOMIC DNA]</scope>
</reference>
<name>A0ABP0BHL9_9PEZI</name>
<sequence>MSAGRKQQLQRSQQRRPPPRRPPAGHVAWPSGGASRSPSQGQGQAHAQGVRDPRQRAFPSRPPPSNNFGPGRSDTSGGGGGYGNRPIRRQSEPSGPRPQTRNEDGAASIRWTEERVDVAKLVEFAKSPKGQKLRLPRGRNIFHSHVLLVSPDGLLSEPRPTNVVLRGVNRILESLEVLAMPNPDQFGPSHPRGRFPICHIVNVIEERKREGDRLAAERKKTVAKKELELNWAIDLHDLEHRLKKLREFLAKGLLVDIALTNKKRGRKATDQEAREVIRRIREAIAEVPGSKERKAMEGEILRSAKICVQGASVKKKAADGDK</sequence>
<proteinExistence type="inferred from homology"/>
<comment type="similarity">
    <text evidence="1">Belongs to the IF-3 family.</text>
</comment>
<evidence type="ECO:0000256" key="3">
    <source>
        <dbReference type="ARBA" id="ARBA00022917"/>
    </source>
</evidence>